<dbReference type="InterPro" id="IPR003660">
    <property type="entry name" value="HAMP_dom"/>
</dbReference>
<protein>
    <recommendedName>
        <fullName evidence="3">histidine kinase</fullName>
        <ecNumber evidence="3">2.7.13.3</ecNumber>
    </recommendedName>
</protein>
<keyword evidence="6" id="KW-0418">Kinase</keyword>
<name>A0ABT8B486_9NEIS</name>
<dbReference type="EC" id="2.7.13.3" evidence="3"/>
<evidence type="ECO:0000256" key="8">
    <source>
        <dbReference type="SAM" id="Phobius"/>
    </source>
</evidence>
<feature type="domain" description="PAS" evidence="10">
    <location>
        <begin position="248"/>
        <end position="324"/>
    </location>
</feature>
<dbReference type="PANTHER" id="PTHR43065">
    <property type="entry name" value="SENSOR HISTIDINE KINASE"/>
    <property type="match status" value="1"/>
</dbReference>
<evidence type="ECO:0000256" key="4">
    <source>
        <dbReference type="ARBA" id="ARBA00022553"/>
    </source>
</evidence>
<dbReference type="Pfam" id="PF02518">
    <property type="entry name" value="HATPase_c"/>
    <property type="match status" value="1"/>
</dbReference>
<evidence type="ECO:0000313" key="12">
    <source>
        <dbReference type="EMBL" id="MDN3576530.1"/>
    </source>
</evidence>
<keyword evidence="4" id="KW-0597">Phosphoprotein</keyword>
<evidence type="ECO:0000313" key="13">
    <source>
        <dbReference type="Proteomes" id="UP001180081"/>
    </source>
</evidence>
<dbReference type="CDD" id="cd00082">
    <property type="entry name" value="HisKA"/>
    <property type="match status" value="1"/>
</dbReference>
<dbReference type="PROSITE" id="PS50112">
    <property type="entry name" value="PAS"/>
    <property type="match status" value="1"/>
</dbReference>
<dbReference type="PRINTS" id="PR00344">
    <property type="entry name" value="BCTRLSENSOR"/>
</dbReference>
<dbReference type="InterPro" id="IPR036097">
    <property type="entry name" value="HisK_dim/P_sf"/>
</dbReference>
<organism evidence="12 13">
    <name type="scientific">Chitinimonas viridis</name>
    <dbReference type="NCBI Taxonomy" id="664880"/>
    <lineage>
        <taxon>Bacteria</taxon>
        <taxon>Pseudomonadati</taxon>
        <taxon>Pseudomonadota</taxon>
        <taxon>Betaproteobacteria</taxon>
        <taxon>Neisseriales</taxon>
        <taxon>Chitinibacteraceae</taxon>
        <taxon>Chitinimonas</taxon>
    </lineage>
</organism>
<keyword evidence="12" id="KW-0547">Nucleotide-binding</keyword>
<keyword evidence="8" id="KW-1133">Transmembrane helix</keyword>
<dbReference type="Proteomes" id="UP001180081">
    <property type="component" value="Unassembled WGS sequence"/>
</dbReference>
<dbReference type="SMART" id="SM00387">
    <property type="entry name" value="HATPase_c"/>
    <property type="match status" value="1"/>
</dbReference>
<feature type="domain" description="HAMP" evidence="11">
    <location>
        <begin position="178"/>
        <end position="236"/>
    </location>
</feature>
<proteinExistence type="predicted"/>
<dbReference type="PANTHER" id="PTHR43065:SF50">
    <property type="entry name" value="HISTIDINE KINASE"/>
    <property type="match status" value="1"/>
</dbReference>
<dbReference type="InterPro" id="IPR003594">
    <property type="entry name" value="HATPase_dom"/>
</dbReference>
<feature type="coiled-coil region" evidence="7">
    <location>
        <begin position="360"/>
        <end position="412"/>
    </location>
</feature>
<dbReference type="InterPro" id="IPR033414">
    <property type="entry name" value="Sensor_dom"/>
</dbReference>
<reference evidence="12" key="1">
    <citation type="journal article" date="2014" name="Int. J. Syst. Evol. Microbiol.">
        <title>Complete genome of a new Firmicutes species belonging to the dominant human colonic microbiota ('Ruminococcus bicirculans') reveals two chromosomes and a selective capacity to utilize plant glucans.</title>
        <authorList>
            <consortium name="NISC Comparative Sequencing Program"/>
            <person name="Wegmann U."/>
            <person name="Louis P."/>
            <person name="Goesmann A."/>
            <person name="Henrissat B."/>
            <person name="Duncan S.H."/>
            <person name="Flint H.J."/>
        </authorList>
    </citation>
    <scope>NUCLEOTIDE SEQUENCE</scope>
    <source>
        <strain evidence="12">CECT 7703</strain>
    </source>
</reference>
<dbReference type="SUPFAM" id="SSF55785">
    <property type="entry name" value="PYP-like sensor domain (PAS domain)"/>
    <property type="match status" value="1"/>
</dbReference>
<evidence type="ECO:0000256" key="6">
    <source>
        <dbReference type="ARBA" id="ARBA00022777"/>
    </source>
</evidence>
<evidence type="ECO:0000259" key="9">
    <source>
        <dbReference type="PROSITE" id="PS50109"/>
    </source>
</evidence>
<evidence type="ECO:0000256" key="1">
    <source>
        <dbReference type="ARBA" id="ARBA00000085"/>
    </source>
</evidence>
<keyword evidence="12" id="KW-0067">ATP-binding</keyword>
<evidence type="ECO:0000259" key="11">
    <source>
        <dbReference type="PROSITE" id="PS50885"/>
    </source>
</evidence>
<accession>A0ABT8B486</accession>
<dbReference type="InterPro" id="IPR004358">
    <property type="entry name" value="Sig_transdc_His_kin-like_C"/>
</dbReference>
<dbReference type="PROSITE" id="PS50109">
    <property type="entry name" value="HIS_KIN"/>
    <property type="match status" value="1"/>
</dbReference>
<feature type="domain" description="Histidine kinase" evidence="9">
    <location>
        <begin position="421"/>
        <end position="664"/>
    </location>
</feature>
<reference evidence="12" key="2">
    <citation type="submission" date="2023-06" db="EMBL/GenBank/DDBJ databases">
        <authorList>
            <person name="Lucena T."/>
            <person name="Sun Q."/>
        </authorList>
    </citation>
    <scope>NUCLEOTIDE SEQUENCE</scope>
    <source>
        <strain evidence="12">CECT 7703</strain>
    </source>
</reference>
<dbReference type="InterPro" id="IPR000014">
    <property type="entry name" value="PAS"/>
</dbReference>
<dbReference type="InterPro" id="IPR035965">
    <property type="entry name" value="PAS-like_dom_sf"/>
</dbReference>
<dbReference type="InterPro" id="IPR036890">
    <property type="entry name" value="HATPase_C_sf"/>
</dbReference>
<evidence type="ECO:0000259" key="10">
    <source>
        <dbReference type="PROSITE" id="PS50112"/>
    </source>
</evidence>
<dbReference type="Gene3D" id="3.30.565.10">
    <property type="entry name" value="Histidine kinase-like ATPase, C-terminal domain"/>
    <property type="match status" value="1"/>
</dbReference>
<dbReference type="EMBL" id="JAUFPU010000005">
    <property type="protein sequence ID" value="MDN3576530.1"/>
    <property type="molecule type" value="Genomic_DNA"/>
</dbReference>
<feature type="transmembrane region" description="Helical" evidence="8">
    <location>
        <begin position="20"/>
        <end position="41"/>
    </location>
</feature>
<dbReference type="RefSeq" id="WP_290332091.1">
    <property type="nucleotide sequence ID" value="NZ_JAUFPU010000005.1"/>
</dbReference>
<sequence>MLFKALRAYRQESPLSWRLLVFILGFSAFAALFSSGVQLAFNYRQEVSQVDLRIQQFNYVNQAGLAAAVWNFDRYQISSRLNGLVNLPDIKYAEVADPQGKPMIVAGVKPSVLPGKVHRLDLTYMDSTGLTTQVGQLIVIPSLTGVYERVLDYGLLIVAAQSAKTFFVSIFILYIVTQWISRPLTLLSRQIRERHIGNLDQPWHLSRPRWAGENDELNVLVSALNNMQETLRGEVAAIRHIQSALQQSEERNRALLETTHAVPWIADCQTAVFSYIGPQCAEILGIETTAWLQADFLLQRTHPDDYALLMTVWQAEETTALQHELRLRRDDGGEQWVALHGGRFAQDGVFRGYLLNIEKQKSAELALHNYQEKLEQQVRERTVQLQLRNTELTELNNRLASTQSQLLQSEKMASIGQLAAGVAHEINNPIGFVSSNVNTLSSYVLDILELLGRYEASQAQLTEQQREDIARFKQNIDFEFLRQDIDDLLVQSREGLMRVKKIVQDLREFSRLDNQDGWQLVDIHQCIDSTLSIAHNEIKYKATVSKDYGDLPEIYCQPGQINQVLLNLLVNAAQAMQVSGHIGIRTGVEGEQVWLEISDDGDGIPAEVLPRIFEPFFTTKPVGKGTGLGLSISYGIIQRHRGQIICRSEPGHGTTFRIVLPIQPEPIEGA</sequence>
<comment type="caution">
    <text evidence="12">The sequence shown here is derived from an EMBL/GenBank/DDBJ whole genome shotgun (WGS) entry which is preliminary data.</text>
</comment>
<dbReference type="InterPro" id="IPR005467">
    <property type="entry name" value="His_kinase_dom"/>
</dbReference>
<dbReference type="SMART" id="SM00304">
    <property type="entry name" value="HAMP"/>
    <property type="match status" value="1"/>
</dbReference>
<dbReference type="GO" id="GO:0005524">
    <property type="term" value="F:ATP binding"/>
    <property type="evidence" value="ECO:0007669"/>
    <property type="project" value="UniProtKB-KW"/>
</dbReference>
<dbReference type="SMART" id="SM00388">
    <property type="entry name" value="HisKA"/>
    <property type="match status" value="1"/>
</dbReference>
<keyword evidence="8" id="KW-0812">Transmembrane</keyword>
<evidence type="ECO:0000256" key="3">
    <source>
        <dbReference type="ARBA" id="ARBA00012438"/>
    </source>
</evidence>
<keyword evidence="8" id="KW-0472">Membrane</keyword>
<feature type="transmembrane region" description="Helical" evidence="8">
    <location>
        <begin position="153"/>
        <end position="176"/>
    </location>
</feature>
<dbReference type="PROSITE" id="PS50885">
    <property type="entry name" value="HAMP"/>
    <property type="match status" value="1"/>
</dbReference>
<evidence type="ECO:0000256" key="5">
    <source>
        <dbReference type="ARBA" id="ARBA00022679"/>
    </source>
</evidence>
<dbReference type="Gene3D" id="6.10.340.10">
    <property type="match status" value="1"/>
</dbReference>
<comment type="catalytic activity">
    <reaction evidence="1">
        <text>ATP + protein L-histidine = ADP + protein N-phospho-L-histidine.</text>
        <dbReference type="EC" id="2.7.13.3"/>
    </reaction>
</comment>
<keyword evidence="13" id="KW-1185">Reference proteome</keyword>
<dbReference type="Gene3D" id="3.30.450.20">
    <property type="entry name" value="PAS domain"/>
    <property type="match status" value="1"/>
</dbReference>
<comment type="subcellular location">
    <subcellularLocation>
        <location evidence="2">Membrane</location>
    </subcellularLocation>
</comment>
<dbReference type="SUPFAM" id="SSF55874">
    <property type="entry name" value="ATPase domain of HSP90 chaperone/DNA topoisomerase II/histidine kinase"/>
    <property type="match status" value="1"/>
</dbReference>
<keyword evidence="5" id="KW-0808">Transferase</keyword>
<keyword evidence="7" id="KW-0175">Coiled coil</keyword>
<dbReference type="Pfam" id="PF17149">
    <property type="entry name" value="CHASE5"/>
    <property type="match status" value="1"/>
</dbReference>
<dbReference type="SUPFAM" id="SSF47384">
    <property type="entry name" value="Homodimeric domain of signal transducing histidine kinase"/>
    <property type="match status" value="1"/>
</dbReference>
<evidence type="ECO:0000256" key="2">
    <source>
        <dbReference type="ARBA" id="ARBA00004370"/>
    </source>
</evidence>
<evidence type="ECO:0000256" key="7">
    <source>
        <dbReference type="SAM" id="Coils"/>
    </source>
</evidence>
<gene>
    <name evidence="12" type="ORF">QWZ03_07095</name>
</gene>
<dbReference type="Pfam" id="PF00512">
    <property type="entry name" value="HisKA"/>
    <property type="match status" value="1"/>
</dbReference>
<dbReference type="InterPro" id="IPR003661">
    <property type="entry name" value="HisK_dim/P_dom"/>
</dbReference>
<dbReference type="Gene3D" id="1.10.287.130">
    <property type="match status" value="1"/>
</dbReference>